<evidence type="ECO:0000259" key="4">
    <source>
        <dbReference type="PROSITE" id="PS50110"/>
    </source>
</evidence>
<dbReference type="Gene3D" id="3.40.50.2300">
    <property type="match status" value="1"/>
</dbReference>
<dbReference type="PROSITE" id="PS50110">
    <property type="entry name" value="RESPONSE_REGULATORY"/>
    <property type="match status" value="1"/>
</dbReference>
<keyword evidence="1 3" id="KW-0597">Phosphoprotein</keyword>
<gene>
    <name evidence="5" type="ORF">C5745_04265</name>
</gene>
<dbReference type="EMBL" id="PVBQ01000003">
    <property type="protein sequence ID" value="PRD48426.1"/>
    <property type="molecule type" value="Genomic_DNA"/>
</dbReference>
<dbReference type="InterPro" id="IPR001789">
    <property type="entry name" value="Sig_transdc_resp-reg_receiver"/>
</dbReference>
<keyword evidence="2" id="KW-0902">Two-component regulatory system</keyword>
<organism evidence="5 6">
    <name type="scientific">Sphingobacterium haloxyli</name>
    <dbReference type="NCBI Taxonomy" id="2100533"/>
    <lineage>
        <taxon>Bacteria</taxon>
        <taxon>Pseudomonadati</taxon>
        <taxon>Bacteroidota</taxon>
        <taxon>Sphingobacteriia</taxon>
        <taxon>Sphingobacteriales</taxon>
        <taxon>Sphingobacteriaceae</taxon>
        <taxon>Sphingobacterium</taxon>
    </lineage>
</organism>
<dbReference type="InterPro" id="IPR011006">
    <property type="entry name" value="CheY-like_superfamily"/>
</dbReference>
<dbReference type="RefSeq" id="WP_105715746.1">
    <property type="nucleotide sequence ID" value="NZ_PVBQ01000003.1"/>
</dbReference>
<feature type="domain" description="Response regulatory" evidence="4">
    <location>
        <begin position="5"/>
        <end position="115"/>
    </location>
</feature>
<evidence type="ECO:0000313" key="6">
    <source>
        <dbReference type="Proteomes" id="UP000239711"/>
    </source>
</evidence>
<reference evidence="5 6" key="1">
    <citation type="submission" date="2018-02" db="EMBL/GenBank/DDBJ databases">
        <title>The draft genome of Sphingobacterium sp. 5JN-11.</title>
        <authorList>
            <person name="Liu L."/>
            <person name="Li L."/>
            <person name="Liang L."/>
            <person name="Zhang X."/>
            <person name="Wang T."/>
        </authorList>
    </citation>
    <scope>NUCLEOTIDE SEQUENCE [LARGE SCALE GENOMIC DNA]</scope>
    <source>
        <strain evidence="5 6">5JN-11</strain>
    </source>
</reference>
<dbReference type="Proteomes" id="UP000239711">
    <property type="component" value="Unassembled WGS sequence"/>
</dbReference>
<keyword evidence="6" id="KW-1185">Reference proteome</keyword>
<dbReference type="InterPro" id="IPR050595">
    <property type="entry name" value="Bact_response_regulator"/>
</dbReference>
<protein>
    <submittedName>
        <fullName evidence="5">Response regulator</fullName>
    </submittedName>
</protein>
<dbReference type="OrthoDB" id="9789181at2"/>
<proteinExistence type="predicted"/>
<accession>A0A2S9J6K4</accession>
<comment type="caution">
    <text evidence="5">The sequence shown here is derived from an EMBL/GenBank/DDBJ whole genome shotgun (WGS) entry which is preliminary data.</text>
</comment>
<dbReference type="Pfam" id="PF00072">
    <property type="entry name" value="Response_reg"/>
    <property type="match status" value="1"/>
</dbReference>
<dbReference type="PANTHER" id="PTHR44591:SF14">
    <property type="entry name" value="PROTEIN PILG"/>
    <property type="match status" value="1"/>
</dbReference>
<dbReference type="PANTHER" id="PTHR44591">
    <property type="entry name" value="STRESS RESPONSE REGULATOR PROTEIN 1"/>
    <property type="match status" value="1"/>
</dbReference>
<dbReference type="GO" id="GO:0000160">
    <property type="term" value="P:phosphorelay signal transduction system"/>
    <property type="evidence" value="ECO:0007669"/>
    <property type="project" value="UniProtKB-KW"/>
</dbReference>
<sequence>MDGKKIFICDDDTGIIDVLRLILESTDAEIIAESRSARAFERLIKEKPDVLIVDLWMPEVSGEQLIHKVRNHVELQETYIICISASYEGEKIATEAGADVFLAKPFDMRAILSLV</sequence>
<dbReference type="SUPFAM" id="SSF52172">
    <property type="entry name" value="CheY-like"/>
    <property type="match status" value="1"/>
</dbReference>
<evidence type="ECO:0000256" key="3">
    <source>
        <dbReference type="PROSITE-ProRule" id="PRU00169"/>
    </source>
</evidence>
<evidence type="ECO:0000313" key="5">
    <source>
        <dbReference type="EMBL" id="PRD48426.1"/>
    </source>
</evidence>
<dbReference type="AlphaFoldDB" id="A0A2S9J6K4"/>
<dbReference type="SMART" id="SM00448">
    <property type="entry name" value="REC"/>
    <property type="match status" value="1"/>
</dbReference>
<name>A0A2S9J6K4_9SPHI</name>
<evidence type="ECO:0000256" key="1">
    <source>
        <dbReference type="ARBA" id="ARBA00022553"/>
    </source>
</evidence>
<feature type="modified residue" description="4-aspartylphosphate" evidence="3">
    <location>
        <position position="54"/>
    </location>
</feature>
<evidence type="ECO:0000256" key="2">
    <source>
        <dbReference type="ARBA" id="ARBA00023012"/>
    </source>
</evidence>